<feature type="transmembrane region" description="Helical" evidence="2">
    <location>
        <begin position="71"/>
        <end position="93"/>
    </location>
</feature>
<evidence type="ECO:0000313" key="4">
    <source>
        <dbReference type="EMBL" id="ANN19257.1"/>
    </source>
</evidence>
<feature type="region of interest" description="Disordered" evidence="1">
    <location>
        <begin position="1"/>
        <end position="22"/>
    </location>
</feature>
<evidence type="ECO:0000259" key="3">
    <source>
        <dbReference type="Pfam" id="PF02517"/>
    </source>
</evidence>
<evidence type="ECO:0000313" key="5">
    <source>
        <dbReference type="Proteomes" id="UP000093695"/>
    </source>
</evidence>
<accession>A0A193C447</accession>
<feature type="domain" description="CAAX prenyl protease 2/Lysostaphin resistance protein A-like" evidence="3">
    <location>
        <begin position="159"/>
        <end position="252"/>
    </location>
</feature>
<feature type="transmembrane region" description="Helical" evidence="2">
    <location>
        <begin position="221"/>
        <end position="241"/>
    </location>
</feature>
<keyword evidence="2" id="KW-0472">Membrane</keyword>
<protein>
    <recommendedName>
        <fullName evidence="3">CAAX prenyl protease 2/Lysostaphin resistance protein A-like domain-containing protein</fullName>
    </recommendedName>
</protein>
<feature type="transmembrane region" description="Helical" evidence="2">
    <location>
        <begin position="113"/>
        <end position="133"/>
    </location>
</feature>
<dbReference type="RefSeq" id="WP_044850890.1">
    <property type="nucleotide sequence ID" value="NZ_CP016174.1"/>
</dbReference>
<dbReference type="KEGG" id="aori:SD37_29015"/>
<keyword evidence="2" id="KW-0812">Transmembrane</keyword>
<proteinExistence type="predicted"/>
<organism evidence="4 5">
    <name type="scientific">Amycolatopsis orientalis</name>
    <name type="common">Nocardia orientalis</name>
    <dbReference type="NCBI Taxonomy" id="31958"/>
    <lineage>
        <taxon>Bacteria</taxon>
        <taxon>Bacillati</taxon>
        <taxon>Actinomycetota</taxon>
        <taxon>Actinomycetes</taxon>
        <taxon>Pseudonocardiales</taxon>
        <taxon>Pseudonocardiaceae</taxon>
        <taxon>Amycolatopsis</taxon>
    </lineage>
</organism>
<feature type="transmembrane region" description="Helical" evidence="2">
    <location>
        <begin position="35"/>
        <end position="59"/>
    </location>
</feature>
<sequence>MTVSQPREPIPEAAPPDELTAGGAVAAPDTPPHRWGFGAFLLVEAVLLATAAFVSVLLGDVQPGQPLPMRVVLLGTMVPTMIAAGVALLITRLRGNGPFTDLRIGWCWADVKIGLKLGVVGLGFTSLAAYVWTQVVGDANATSAISALVEDRRMSVSAAVVMFIYLWLIGPICEEIIYRGLLWGAVERLTWRTERWGRIAAFLVSTAVFAASHLEPLRTTLLLVIAIPIGLARVFTGRLLGSVVAHQVNNFLPAVTILLASLGIAAF</sequence>
<dbReference type="Proteomes" id="UP000093695">
    <property type="component" value="Chromosome"/>
</dbReference>
<keyword evidence="2" id="KW-1133">Transmembrane helix</keyword>
<name>A0A193C447_AMYOR</name>
<feature type="transmembrane region" description="Helical" evidence="2">
    <location>
        <begin position="247"/>
        <end position="266"/>
    </location>
</feature>
<feature type="transmembrane region" description="Helical" evidence="2">
    <location>
        <begin position="154"/>
        <end position="172"/>
    </location>
</feature>
<dbReference type="AlphaFoldDB" id="A0A193C447"/>
<dbReference type="EMBL" id="CP016174">
    <property type="protein sequence ID" value="ANN19257.1"/>
    <property type="molecule type" value="Genomic_DNA"/>
</dbReference>
<dbReference type="eggNOG" id="COG1266">
    <property type="taxonomic scope" value="Bacteria"/>
</dbReference>
<dbReference type="GO" id="GO:0004175">
    <property type="term" value="F:endopeptidase activity"/>
    <property type="evidence" value="ECO:0007669"/>
    <property type="project" value="UniProtKB-ARBA"/>
</dbReference>
<evidence type="ECO:0000256" key="1">
    <source>
        <dbReference type="SAM" id="MobiDB-lite"/>
    </source>
</evidence>
<evidence type="ECO:0000256" key="2">
    <source>
        <dbReference type="SAM" id="Phobius"/>
    </source>
</evidence>
<dbReference type="InterPro" id="IPR003675">
    <property type="entry name" value="Rce1/LyrA-like_dom"/>
</dbReference>
<keyword evidence="5" id="KW-1185">Reference proteome</keyword>
<dbReference type="GO" id="GO:0080120">
    <property type="term" value="P:CAAX-box protein maturation"/>
    <property type="evidence" value="ECO:0007669"/>
    <property type="project" value="UniProtKB-ARBA"/>
</dbReference>
<dbReference type="Pfam" id="PF02517">
    <property type="entry name" value="Rce1-like"/>
    <property type="match status" value="1"/>
</dbReference>
<reference evidence="4 5" key="1">
    <citation type="journal article" date="2015" name="Genome Announc.">
        <title>Draft Genome Sequence of Norvancomycin-Producing Strain Amycolatopsis orientalis CPCC200066.</title>
        <authorList>
            <person name="Lei X."/>
            <person name="Yuan F."/>
            <person name="Shi Y."/>
            <person name="Li X."/>
            <person name="Wang L."/>
            <person name="Hong B."/>
        </authorList>
    </citation>
    <scope>NUCLEOTIDE SEQUENCE [LARGE SCALE GENOMIC DNA]</scope>
    <source>
        <strain evidence="4 5">B-37</strain>
    </source>
</reference>
<dbReference type="STRING" id="31958.SD37_29015"/>
<gene>
    <name evidence="4" type="ORF">SD37_29015</name>
</gene>